<dbReference type="AlphaFoldDB" id="A0A411PXF8"/>
<accession>A0A411PXF8</accession>
<dbReference type="Gene3D" id="3.40.50.300">
    <property type="entry name" value="P-loop containing nucleotide triphosphate hydrolases"/>
    <property type="match status" value="1"/>
</dbReference>
<proteinExistence type="inferred from homology"/>
<feature type="region of interest" description="Disordered" evidence="2">
    <location>
        <begin position="1"/>
        <end position="68"/>
    </location>
</feature>
<feature type="compositionally biased region" description="Basic residues" evidence="2">
    <location>
        <begin position="16"/>
        <end position="27"/>
    </location>
</feature>
<dbReference type="SMART" id="SM00382">
    <property type="entry name" value="AAA"/>
    <property type="match status" value="1"/>
</dbReference>
<dbReference type="InterPro" id="IPR003593">
    <property type="entry name" value="AAA+_ATPase"/>
</dbReference>
<evidence type="ECO:0000256" key="2">
    <source>
        <dbReference type="SAM" id="MobiDB-lite"/>
    </source>
</evidence>
<name>A0A411PXF8_9ACTN</name>
<feature type="domain" description="AAA+ ATPase" evidence="3">
    <location>
        <begin position="490"/>
        <end position="628"/>
    </location>
</feature>
<dbReference type="GO" id="GO:0016887">
    <property type="term" value="F:ATP hydrolysis activity"/>
    <property type="evidence" value="ECO:0007669"/>
    <property type="project" value="InterPro"/>
</dbReference>
<feature type="compositionally biased region" description="Low complexity" evidence="2">
    <location>
        <begin position="39"/>
        <end position="53"/>
    </location>
</feature>
<dbReference type="PROSITE" id="PS00674">
    <property type="entry name" value="AAA"/>
    <property type="match status" value="1"/>
</dbReference>
<dbReference type="Pfam" id="PF00004">
    <property type="entry name" value="AAA"/>
    <property type="match status" value="1"/>
</dbReference>
<feature type="region of interest" description="Disordered" evidence="2">
    <location>
        <begin position="737"/>
        <end position="758"/>
    </location>
</feature>
<dbReference type="GO" id="GO:0005524">
    <property type="term" value="F:ATP binding"/>
    <property type="evidence" value="ECO:0007669"/>
    <property type="project" value="UniProtKB-KW"/>
</dbReference>
<dbReference type="InterPro" id="IPR050168">
    <property type="entry name" value="AAA_ATPase_domain"/>
</dbReference>
<reference evidence="4" key="1">
    <citation type="journal article" date="2019" name="Microb. Cell Fact.">
        <title>Engineering of leucine-responsive regulatory protein improves spiramycin and bitespiramycin biosynthesis.</title>
        <authorList>
            <person name="Lu Z."/>
            <person name="Zhang X."/>
            <person name="Dai J."/>
            <person name="Wang Y."/>
            <person name="He W."/>
        </authorList>
    </citation>
    <scope>NUCLEOTIDE SEQUENCE</scope>
    <source>
        <strain evidence="4">WSJ</strain>
    </source>
</reference>
<dbReference type="InterPro" id="IPR003959">
    <property type="entry name" value="ATPase_AAA_core"/>
</dbReference>
<feature type="compositionally biased region" description="Low complexity" evidence="2">
    <location>
        <begin position="710"/>
        <end position="724"/>
    </location>
</feature>
<dbReference type="InterPro" id="IPR003960">
    <property type="entry name" value="ATPase_AAA_CS"/>
</dbReference>
<feature type="region of interest" description="Disordered" evidence="2">
    <location>
        <begin position="703"/>
        <end position="724"/>
    </location>
</feature>
<gene>
    <name evidence="4" type="primary">bsm48</name>
</gene>
<dbReference type="Gene3D" id="1.10.8.60">
    <property type="match status" value="1"/>
</dbReference>
<dbReference type="EMBL" id="MH460451">
    <property type="protein sequence ID" value="QBG49801.1"/>
    <property type="molecule type" value="Genomic_DNA"/>
</dbReference>
<dbReference type="PANTHER" id="PTHR23077">
    <property type="entry name" value="AAA-FAMILY ATPASE"/>
    <property type="match status" value="1"/>
</dbReference>
<feature type="region of interest" description="Disordered" evidence="2">
    <location>
        <begin position="161"/>
        <end position="196"/>
    </location>
</feature>
<keyword evidence="1" id="KW-0547">Nucleotide-binding</keyword>
<evidence type="ECO:0000256" key="1">
    <source>
        <dbReference type="RuleBase" id="RU003651"/>
    </source>
</evidence>
<sequence>MGSPGTRGAAAPRGPRTARRTHARHRPVLGAARGPGPTAPRSAGDPAPAGRAPAGRRARTPLPAESARNRLRGVVPMSKRRLVFASTTPQALRDRCLMAPVDDPDLTLGQLLEEFPALSLTELVDDHLRLPLSRVLVDVLDHPPAPGTPLYLPPGVRLGALSGQAADDEPAGDGEASAPDPVQKPQDRTVAAANAHPKRLSEREAVLIAHDVEISRAAAYLESGLSVLIRCEKLLVEHLAAEIAGRSGRPQQTVRLAESVADAAAAPGGFGPGRRAELLALLHTAVTDAPPEDVVVVPHLDLLAGGSDAALTAEARELTDVLYERSERVLLAFTDPSLVVPEVLAGRFGVRLALDILPREVVTADSERVPLGQALITEAEAELFSGFDPAGLYKYVAGMNAVRLRHAVRFAYHHHAGPDGDQESGRRPTFADLLQELRIFKARTSSAFEVPDVPLSAIGGYKLVKDELQRALDIVGGAADLPEHLRHDLVPRGFIFHGPPGTGKTLFAKAVASKLGATILVVSGPEITDMYVGESERKVRDLFAEARRNAPAVIVFDEFDSIAAQRTGRDDGGSRAGNAVVAQLLTELDGFRPEVPVLIIGTTNRIDLIDDALLRPSRFRPIKIDLPDHSARTAIAEVHAKHFGVAVRPGLLKRIATATDGMNGDEIRSVFRDARAEQLVGGRGVPGARRLGELVGELRRARQQRDLDRAQQQTGRSAAANAAQRSQRAAMIVLAGRQSARTAPAGAAPLDRGDGTTP</sequence>
<evidence type="ECO:0000259" key="3">
    <source>
        <dbReference type="SMART" id="SM00382"/>
    </source>
</evidence>
<dbReference type="SUPFAM" id="SSF52540">
    <property type="entry name" value="P-loop containing nucleoside triphosphate hydrolases"/>
    <property type="match status" value="1"/>
</dbReference>
<protein>
    <submittedName>
        <fullName evidence="4">Vesicle-fusing ATPase</fullName>
    </submittedName>
</protein>
<keyword evidence="1" id="KW-0067">ATP-binding</keyword>
<feature type="compositionally biased region" description="Low complexity" evidence="2">
    <location>
        <begin position="1"/>
        <end position="15"/>
    </location>
</feature>
<evidence type="ECO:0000313" key="4">
    <source>
        <dbReference type="EMBL" id="QBG49801.1"/>
    </source>
</evidence>
<dbReference type="InterPro" id="IPR027417">
    <property type="entry name" value="P-loop_NTPase"/>
</dbReference>
<organism evidence="4">
    <name type="scientific">Streptomyces spiramyceticus</name>
    <dbReference type="NCBI Taxonomy" id="299717"/>
    <lineage>
        <taxon>Bacteria</taxon>
        <taxon>Bacillati</taxon>
        <taxon>Actinomycetota</taxon>
        <taxon>Actinomycetes</taxon>
        <taxon>Kitasatosporales</taxon>
        <taxon>Streptomycetaceae</taxon>
        <taxon>Streptomyces</taxon>
    </lineage>
</organism>
<comment type="similarity">
    <text evidence="1">Belongs to the AAA ATPase family.</text>
</comment>